<name>A0AAV4WVH9_CAEEX</name>
<comment type="caution">
    <text evidence="1">The sequence shown here is derived from an EMBL/GenBank/DDBJ whole genome shotgun (WGS) entry which is preliminary data.</text>
</comment>
<accession>A0AAV4WVH9</accession>
<evidence type="ECO:0000313" key="1">
    <source>
        <dbReference type="EMBL" id="GIY86757.1"/>
    </source>
</evidence>
<organism evidence="1 2">
    <name type="scientific">Caerostris extrusa</name>
    <name type="common">Bark spider</name>
    <name type="synonym">Caerostris bankana</name>
    <dbReference type="NCBI Taxonomy" id="172846"/>
    <lineage>
        <taxon>Eukaryota</taxon>
        <taxon>Metazoa</taxon>
        <taxon>Ecdysozoa</taxon>
        <taxon>Arthropoda</taxon>
        <taxon>Chelicerata</taxon>
        <taxon>Arachnida</taxon>
        <taxon>Araneae</taxon>
        <taxon>Araneomorphae</taxon>
        <taxon>Entelegynae</taxon>
        <taxon>Araneoidea</taxon>
        <taxon>Araneidae</taxon>
        <taxon>Caerostris</taxon>
    </lineage>
</organism>
<protein>
    <submittedName>
        <fullName evidence="1">Uncharacterized protein</fullName>
    </submittedName>
</protein>
<gene>
    <name evidence="1" type="ORF">CEXT_187561</name>
</gene>
<dbReference type="Proteomes" id="UP001054945">
    <property type="component" value="Unassembled WGS sequence"/>
</dbReference>
<proteinExistence type="predicted"/>
<dbReference type="AlphaFoldDB" id="A0AAV4WVH9"/>
<sequence length="110" mass="12835">MYTRNHETPEVTGSLFTEGQQMTFVCSRVFVFRELCMYFSHRFIGHSDMPMDVLNPYFILLEKIVGLPVTIPVIFTKCLCVKSAVDNFIRRYTARLVTLERKLMSGFEPK</sequence>
<evidence type="ECO:0000313" key="2">
    <source>
        <dbReference type="Proteomes" id="UP001054945"/>
    </source>
</evidence>
<reference evidence="1 2" key="1">
    <citation type="submission" date="2021-06" db="EMBL/GenBank/DDBJ databases">
        <title>Caerostris extrusa draft genome.</title>
        <authorList>
            <person name="Kono N."/>
            <person name="Arakawa K."/>
        </authorList>
    </citation>
    <scope>NUCLEOTIDE SEQUENCE [LARGE SCALE GENOMIC DNA]</scope>
</reference>
<dbReference type="EMBL" id="BPLR01016839">
    <property type="protein sequence ID" value="GIY86757.1"/>
    <property type="molecule type" value="Genomic_DNA"/>
</dbReference>
<keyword evidence="2" id="KW-1185">Reference proteome</keyword>